<protein>
    <submittedName>
        <fullName evidence="1">Uncharacterized protein</fullName>
    </submittedName>
</protein>
<dbReference type="OrthoDB" id="1436782at2759"/>
<evidence type="ECO:0000313" key="1">
    <source>
        <dbReference type="EMBL" id="PNG99708.1"/>
    </source>
</evidence>
<dbReference type="Pfam" id="PF08284">
    <property type="entry name" value="RVP_2"/>
    <property type="match status" value="1"/>
</dbReference>
<accession>A0A2J7ZHG1</accession>
<reference evidence="1 2" key="1">
    <citation type="journal article" date="2017" name="Mol. Biol. Evol.">
        <title>The 4-celled Tetrabaena socialis nuclear genome reveals the essential components for genetic control of cell number at the origin of multicellularity in the volvocine lineage.</title>
        <authorList>
            <person name="Featherston J."/>
            <person name="Arakaki Y."/>
            <person name="Hanschen E.R."/>
            <person name="Ferris P.J."/>
            <person name="Michod R.E."/>
            <person name="Olson B.J.S.C."/>
            <person name="Nozaki H."/>
            <person name="Durand P.M."/>
        </authorList>
    </citation>
    <scope>NUCLEOTIDE SEQUENCE [LARGE SCALE GENOMIC DNA]</scope>
    <source>
        <strain evidence="1 2">NIES-571</strain>
    </source>
</reference>
<keyword evidence="2" id="KW-1185">Reference proteome</keyword>
<proteinExistence type="predicted"/>
<organism evidence="1 2">
    <name type="scientific">Tetrabaena socialis</name>
    <dbReference type="NCBI Taxonomy" id="47790"/>
    <lineage>
        <taxon>Eukaryota</taxon>
        <taxon>Viridiplantae</taxon>
        <taxon>Chlorophyta</taxon>
        <taxon>core chlorophytes</taxon>
        <taxon>Chlorophyceae</taxon>
        <taxon>CS clade</taxon>
        <taxon>Chlamydomonadales</taxon>
        <taxon>Tetrabaenaceae</taxon>
        <taxon>Tetrabaena</taxon>
    </lineage>
</organism>
<sequence length="249" mass="27763">MFCRSEFCSIQQDTGRQFSFDAACNPDGSNAHCPNFASAKHSFFKHNCAGQHVWINAPFTQIPLWVKHYQRCKAQDQLGTSAVIITPKWDSIKHVTKGMTLLREYPKGSRLFSAPHPSGEGRYDMDGTPWPVQVWYDPPVQPKLRMSRPQARHGKQDTRASHSIVHRDFLNDGCVINASKAASVETANGERVKIASKTELLITMQKYMGTVNALVLPTLLPGINVILGMDWLKENGAILDIAALRCSLT</sequence>
<dbReference type="SUPFAM" id="SSF50630">
    <property type="entry name" value="Acid proteases"/>
    <property type="match status" value="1"/>
</dbReference>
<dbReference type="CDD" id="cd00303">
    <property type="entry name" value="retropepsin_like"/>
    <property type="match status" value="1"/>
</dbReference>
<dbReference type="Gene3D" id="2.40.70.10">
    <property type="entry name" value="Acid Proteases"/>
    <property type="match status" value="1"/>
</dbReference>
<comment type="caution">
    <text evidence="1">The sequence shown here is derived from an EMBL/GenBank/DDBJ whole genome shotgun (WGS) entry which is preliminary data.</text>
</comment>
<name>A0A2J7ZHG1_9CHLO</name>
<gene>
    <name evidence="1" type="ORF">TSOC_014508</name>
</gene>
<dbReference type="Proteomes" id="UP000236333">
    <property type="component" value="Unassembled WGS sequence"/>
</dbReference>
<evidence type="ECO:0000313" key="2">
    <source>
        <dbReference type="Proteomes" id="UP000236333"/>
    </source>
</evidence>
<dbReference type="EMBL" id="PGGS01002288">
    <property type="protein sequence ID" value="PNG99708.1"/>
    <property type="molecule type" value="Genomic_DNA"/>
</dbReference>
<dbReference type="InterPro" id="IPR021109">
    <property type="entry name" value="Peptidase_aspartic_dom_sf"/>
</dbReference>
<dbReference type="AlphaFoldDB" id="A0A2J7ZHG1"/>
<feature type="non-terminal residue" evidence="1">
    <location>
        <position position="249"/>
    </location>
</feature>